<dbReference type="AlphaFoldDB" id="A0A2V3U3Z6"/>
<dbReference type="RefSeq" id="WP_110375827.1">
    <property type="nucleotide sequence ID" value="NZ_JAHBRY010000001.1"/>
</dbReference>
<name>A0A2V3U3Z6_9HYPH</name>
<dbReference type="InterPro" id="IPR032466">
    <property type="entry name" value="Metal_Hydrolase"/>
</dbReference>
<organism evidence="2 3">
    <name type="scientific">Chelatococcus asaccharovorans</name>
    <dbReference type="NCBI Taxonomy" id="28210"/>
    <lineage>
        <taxon>Bacteria</taxon>
        <taxon>Pseudomonadati</taxon>
        <taxon>Pseudomonadota</taxon>
        <taxon>Alphaproteobacteria</taxon>
        <taxon>Hyphomicrobiales</taxon>
        <taxon>Chelatococcaceae</taxon>
        <taxon>Chelatococcus</taxon>
    </lineage>
</organism>
<dbReference type="Proteomes" id="UP000248021">
    <property type="component" value="Unassembled WGS sequence"/>
</dbReference>
<gene>
    <name evidence="2" type="ORF">C7450_107261</name>
</gene>
<keyword evidence="3" id="KW-1185">Reference proteome</keyword>
<evidence type="ECO:0000259" key="1">
    <source>
        <dbReference type="Pfam" id="PF01979"/>
    </source>
</evidence>
<accession>A0A2V3U3Z6</accession>
<protein>
    <submittedName>
        <fullName evidence="2">Imidazolonepropionase-like amidohydrolase</fullName>
    </submittedName>
</protein>
<evidence type="ECO:0000313" key="2">
    <source>
        <dbReference type="EMBL" id="PXW57221.1"/>
    </source>
</evidence>
<dbReference type="Gene3D" id="2.30.40.10">
    <property type="entry name" value="Urease, subunit C, domain 1"/>
    <property type="match status" value="1"/>
</dbReference>
<dbReference type="InterPro" id="IPR006680">
    <property type="entry name" value="Amidohydro-rel"/>
</dbReference>
<dbReference type="InterPro" id="IPR011059">
    <property type="entry name" value="Metal-dep_hydrolase_composite"/>
</dbReference>
<dbReference type="OrthoDB" id="9765769at2"/>
<proteinExistence type="predicted"/>
<comment type="caution">
    <text evidence="2">The sequence shown here is derived from an EMBL/GenBank/DDBJ whole genome shotgun (WGS) entry which is preliminary data.</text>
</comment>
<dbReference type="EMBL" id="QJJK01000007">
    <property type="protein sequence ID" value="PXW57221.1"/>
    <property type="molecule type" value="Genomic_DNA"/>
</dbReference>
<dbReference type="Pfam" id="PF01979">
    <property type="entry name" value="Amidohydro_1"/>
    <property type="match status" value="1"/>
</dbReference>
<keyword evidence="2" id="KW-0378">Hydrolase</keyword>
<feature type="domain" description="Amidohydrolase-related" evidence="1">
    <location>
        <begin position="60"/>
        <end position="407"/>
    </location>
</feature>
<dbReference type="InterPro" id="IPR051781">
    <property type="entry name" value="Metallo-dep_Hydrolase"/>
</dbReference>
<evidence type="ECO:0000313" key="3">
    <source>
        <dbReference type="Proteomes" id="UP000248021"/>
    </source>
</evidence>
<dbReference type="SUPFAM" id="SSF51338">
    <property type="entry name" value="Composite domain of metallo-dependent hydrolases"/>
    <property type="match status" value="1"/>
</dbReference>
<dbReference type="PANTHER" id="PTHR43135:SF3">
    <property type="entry name" value="ALPHA-D-RIBOSE 1-METHYLPHOSPHONATE 5-TRIPHOSPHATE DIPHOSPHATASE"/>
    <property type="match status" value="1"/>
</dbReference>
<reference evidence="2 3" key="1">
    <citation type="submission" date="2018-05" db="EMBL/GenBank/DDBJ databases">
        <title>Genomic Encyclopedia of Type Strains, Phase IV (KMG-IV): sequencing the most valuable type-strain genomes for metagenomic binning, comparative biology and taxonomic classification.</title>
        <authorList>
            <person name="Goeker M."/>
        </authorList>
    </citation>
    <scope>NUCLEOTIDE SEQUENCE [LARGE SCALE GENOMIC DNA]</scope>
    <source>
        <strain evidence="2 3">DSM 6462</strain>
    </source>
</reference>
<sequence>MTDAALIRSAGVFLDDEGAVVPGQDVLVEGGAITAIGPRTEIASHPAAAGARVVDLDGLFLFPGLMNSHVHFAFNGTDNVREVYLAETPEQRVARALANARAMALSGVTTARDCGSDMTVMQAMLAAAEEGEAVLPNLLMCGPPITAVCGHLHYMGGEATTSDEVRALVRETHAAGARSAKVMATGGQMTPGTRPEVPAFELAELVALVEEARSLDMSTVSHCLSSEGTIRSARAGFDSIEHCAFFERSPEGWMERVYRQDVTDAIRASGAAVMMGLAASTHALDMVRATGEGTPHEHFRLAQERRMMQIFKDMADQGIPMICGTDAGTAATPFDETWREVVLMVEAGLTPLQAVRNATTIVARAMRIDHEAGAIRAGLRADMIALADNPLEDPAAFRAPAWVMVRGREILAP</sequence>
<dbReference type="PANTHER" id="PTHR43135">
    <property type="entry name" value="ALPHA-D-RIBOSE 1-METHYLPHOSPHONATE 5-TRIPHOSPHATE DIPHOSPHATASE"/>
    <property type="match status" value="1"/>
</dbReference>
<dbReference type="Gene3D" id="3.20.20.140">
    <property type="entry name" value="Metal-dependent hydrolases"/>
    <property type="match status" value="1"/>
</dbReference>
<dbReference type="SUPFAM" id="SSF51556">
    <property type="entry name" value="Metallo-dependent hydrolases"/>
    <property type="match status" value="1"/>
</dbReference>
<dbReference type="GO" id="GO:0016810">
    <property type="term" value="F:hydrolase activity, acting on carbon-nitrogen (but not peptide) bonds"/>
    <property type="evidence" value="ECO:0007669"/>
    <property type="project" value="InterPro"/>
</dbReference>